<feature type="domain" description="FH2" evidence="2">
    <location>
        <begin position="656"/>
        <end position="1058"/>
    </location>
</feature>
<dbReference type="PANTHER" id="PTHR45920:SF7">
    <property type="entry name" value="FORMIN-G"/>
    <property type="match status" value="1"/>
</dbReference>
<evidence type="ECO:0000259" key="2">
    <source>
        <dbReference type="PROSITE" id="PS51444"/>
    </source>
</evidence>
<protein>
    <submittedName>
        <fullName evidence="3">Formin-like protein 3</fullName>
    </submittedName>
</protein>
<dbReference type="PROSITE" id="PS51444">
    <property type="entry name" value="FH2"/>
    <property type="match status" value="1"/>
</dbReference>
<dbReference type="Gene3D" id="1.25.40.20">
    <property type="entry name" value="Ankyrin repeat-containing domain"/>
    <property type="match status" value="2"/>
</dbReference>
<dbReference type="SMART" id="SM00498">
    <property type="entry name" value="FH2"/>
    <property type="match status" value="1"/>
</dbReference>
<dbReference type="PANTHER" id="PTHR45920">
    <property type="entry name" value="FORMIN HOMOLOGY 2 DOMAIN CONTAINING, ISOFORM I"/>
    <property type="match status" value="1"/>
</dbReference>
<feature type="compositionally biased region" description="Polar residues" evidence="1">
    <location>
        <begin position="397"/>
        <end position="410"/>
    </location>
</feature>
<feature type="compositionally biased region" description="Pro residues" evidence="1">
    <location>
        <begin position="2024"/>
        <end position="2045"/>
    </location>
</feature>
<dbReference type="Pfam" id="PF02181">
    <property type="entry name" value="FH2"/>
    <property type="match status" value="1"/>
</dbReference>
<dbReference type="EMBL" id="LSRX01001153">
    <property type="protein sequence ID" value="OLP82943.1"/>
    <property type="molecule type" value="Genomic_DNA"/>
</dbReference>
<dbReference type="GO" id="GO:0051015">
    <property type="term" value="F:actin filament binding"/>
    <property type="evidence" value="ECO:0007669"/>
    <property type="project" value="TreeGrafter"/>
</dbReference>
<dbReference type="SUPFAM" id="SSF101447">
    <property type="entry name" value="Formin homology 2 domain (FH2 domain)"/>
    <property type="match status" value="1"/>
</dbReference>
<feature type="region of interest" description="Disordered" evidence="1">
    <location>
        <begin position="2010"/>
        <end position="2053"/>
    </location>
</feature>
<evidence type="ECO:0000313" key="4">
    <source>
        <dbReference type="Proteomes" id="UP000186817"/>
    </source>
</evidence>
<dbReference type="Proteomes" id="UP000186817">
    <property type="component" value="Unassembled WGS sequence"/>
</dbReference>
<name>A0A1Q9CJ44_SYMMI</name>
<dbReference type="GO" id="GO:0005737">
    <property type="term" value="C:cytoplasm"/>
    <property type="evidence" value="ECO:0007669"/>
    <property type="project" value="TreeGrafter"/>
</dbReference>
<feature type="compositionally biased region" description="Basic and acidic residues" evidence="1">
    <location>
        <begin position="589"/>
        <end position="600"/>
    </location>
</feature>
<proteinExistence type="predicted"/>
<feature type="compositionally biased region" description="Basic residues" evidence="1">
    <location>
        <begin position="1718"/>
        <end position="1732"/>
    </location>
</feature>
<feature type="region of interest" description="Disordered" evidence="1">
    <location>
        <begin position="1148"/>
        <end position="1179"/>
    </location>
</feature>
<feature type="region of interest" description="Disordered" evidence="1">
    <location>
        <begin position="536"/>
        <end position="645"/>
    </location>
</feature>
<feature type="compositionally biased region" description="Polar residues" evidence="1">
    <location>
        <begin position="1380"/>
        <end position="1399"/>
    </location>
</feature>
<reference evidence="3 4" key="1">
    <citation type="submission" date="2016-02" db="EMBL/GenBank/DDBJ databases">
        <title>Genome analysis of coral dinoflagellate symbionts highlights evolutionary adaptations to a symbiotic lifestyle.</title>
        <authorList>
            <person name="Aranda M."/>
            <person name="Li Y."/>
            <person name="Liew Y.J."/>
            <person name="Baumgarten S."/>
            <person name="Simakov O."/>
            <person name="Wilson M."/>
            <person name="Piel J."/>
            <person name="Ashoor H."/>
            <person name="Bougouffa S."/>
            <person name="Bajic V.B."/>
            <person name="Ryu T."/>
            <person name="Ravasi T."/>
            <person name="Bayer T."/>
            <person name="Micklem G."/>
            <person name="Kim H."/>
            <person name="Bhak J."/>
            <person name="Lajeunesse T.C."/>
            <person name="Voolstra C.R."/>
        </authorList>
    </citation>
    <scope>NUCLEOTIDE SEQUENCE [LARGE SCALE GENOMIC DNA]</scope>
    <source>
        <strain evidence="3 4">CCMP2467</strain>
    </source>
</reference>
<feature type="compositionally biased region" description="Polar residues" evidence="1">
    <location>
        <begin position="1155"/>
        <end position="1179"/>
    </location>
</feature>
<dbReference type="GO" id="GO:0005856">
    <property type="term" value="C:cytoskeleton"/>
    <property type="evidence" value="ECO:0007669"/>
    <property type="project" value="TreeGrafter"/>
</dbReference>
<feature type="region of interest" description="Disordered" evidence="1">
    <location>
        <begin position="1781"/>
        <end position="1833"/>
    </location>
</feature>
<dbReference type="OrthoDB" id="448608at2759"/>
<evidence type="ECO:0000256" key="1">
    <source>
        <dbReference type="SAM" id="MobiDB-lite"/>
    </source>
</evidence>
<feature type="region of interest" description="Disordered" evidence="1">
    <location>
        <begin position="1716"/>
        <end position="1747"/>
    </location>
</feature>
<accession>A0A1Q9CJ44</accession>
<feature type="region of interest" description="Disordered" evidence="1">
    <location>
        <begin position="502"/>
        <end position="522"/>
    </location>
</feature>
<keyword evidence="4" id="KW-1185">Reference proteome</keyword>
<dbReference type="SUPFAM" id="SSF48403">
    <property type="entry name" value="Ankyrin repeat"/>
    <property type="match status" value="1"/>
</dbReference>
<feature type="region of interest" description="Disordered" evidence="1">
    <location>
        <begin position="355"/>
        <end position="412"/>
    </location>
</feature>
<feature type="compositionally biased region" description="Polar residues" evidence="1">
    <location>
        <begin position="554"/>
        <end position="581"/>
    </location>
</feature>
<gene>
    <name evidence="3" type="primary">FH3</name>
    <name evidence="3" type="ORF">AK812_SmicGene36349</name>
</gene>
<dbReference type="InterPro" id="IPR015425">
    <property type="entry name" value="FH2_Formin"/>
</dbReference>
<dbReference type="InterPro" id="IPR042201">
    <property type="entry name" value="FH2_Formin_sf"/>
</dbReference>
<comment type="caution">
    <text evidence="3">The sequence shown here is derived from an EMBL/GenBank/DDBJ whole genome shotgun (WGS) entry which is preliminary data.</text>
</comment>
<organism evidence="3 4">
    <name type="scientific">Symbiodinium microadriaticum</name>
    <name type="common">Dinoflagellate</name>
    <name type="synonym">Zooxanthella microadriatica</name>
    <dbReference type="NCBI Taxonomy" id="2951"/>
    <lineage>
        <taxon>Eukaryota</taxon>
        <taxon>Sar</taxon>
        <taxon>Alveolata</taxon>
        <taxon>Dinophyceae</taxon>
        <taxon>Suessiales</taxon>
        <taxon>Symbiodiniaceae</taxon>
        <taxon>Symbiodinium</taxon>
    </lineage>
</organism>
<feature type="compositionally biased region" description="Basic and acidic residues" evidence="1">
    <location>
        <begin position="628"/>
        <end position="645"/>
    </location>
</feature>
<feature type="compositionally biased region" description="Low complexity" evidence="1">
    <location>
        <begin position="1786"/>
        <end position="1796"/>
    </location>
</feature>
<dbReference type="InterPro" id="IPR036770">
    <property type="entry name" value="Ankyrin_rpt-contain_sf"/>
</dbReference>
<sequence>MFAQSSATCFLKTAERDTWLGWMASQLLPGIVQRSGPGSDSDSDSAAQGCVHSIPAVSRHQPAAYPRLDDKQAPVFMPSMPYSQDSMGQLTLFGRISTKTRCLSPGRHARRTTSPVCSGRTLSPRRLWTNSHGSSSEANLELPASTRTYFSSPGSLWEASPRSTPKNCSRWFPEHGEADEELPTPVAAGSSRLRPGELDAPANSAPCWVGNISSPRKASPGLRDWQMAAATTCGVLGSFGQGSVWRSNFEHEEVERGPMVDTAEGAGTSALVDGGIPVGEHPGVGRCAGTVPVLCPADIPGAQQRAFAMETSGSLSGDRAAMNETDETYANAAHGMLKTGRQGKPLGQLDRIMAAGPAQQESFSKSPGTRGAPDRKEYPGGKARAGPASHPLHLSAGSGSHSKTAQSFAQTPRLPAKTVYKSWPAMGSPVYNSRTVPGEGDALQDGHDGLHLTSALPKASKGCAGRVARRAKYLPGRRFGRDGRSVSPRLPGGLTVKACTNSQVPSRSNSMPESLTTNVTKGAEPVRDEYAFVDPSASSTAAAHRTADVRPKLSTLQDAETAKQASSDPSRPCTEGSQAEAASSPAEIAKIEIKEGHSGDLRGASAQDKGAVKGKGKGKLPPPAVPKHKGDGKKGKGGAKGDLKSLQVEEEKVSMRKAEVIPTVQVKRIFWNPIHLRAQSSTVWDLIDDESYCIDLEELERLFAEARSPRGKLEEKTGGGEGKRIIRVFDEQRRRQICIMIARLPGNALKLVNDMNALRLGRDEVELLLQNCPSAEETHMLRRAQEENVVDENNVWDTAEEFMLSLLAIPRVQLRLKVWGFVTSFQDKFEHVAADVTGIISGCRCLLSSIRVRHLLGVALHAGNFLNGGTRRGRADGFAMEALLQLRTVKATQAADETLLHFITLQMEKQYPGELSGLFSPGQEADWIRHASRRRIEDAAQECSSLLAQAVHMLKTIRLVLEENHVSEDGSLKEDPLQHFGECLSMCVAELEALQGRIGKGRAERIPRNDQEDPDATAMPRLSALLTMAILPAEMTMLLQLGEAAHHRVGHHRLQEPTWTPRFSLILTAGPRDEAKAFVQGLYRNQLDELQPGLSKRSRAGKMCGHQRDVANAGWSEFCEKAECYLQDSWLVQWCNWKQAHAEADAKQASLGSDAHSNVHPNRANSNHAASQVRQQTSAPWRSRNLRARSFQLLRTPILRRYFKDRSVQELCPGRLLQLQVLVVWEDSYNSGGLPMTAQQQLAAVVDFSRTAFASLEDAAFPPPGKRQFHLTSLPQQCGAYARNQWEPYWAYGGCIDASHWPAEPGDQVICQSAGNCLKAFSFMLFLNCEGPGMLDNSKKSADAEQLQGIQEDFAWNCDWKQTGPGQERPDRSIQADSGKATQANIGAHIDQNTSSTKGSAGARRSATTRQQVGRGTIADFLRQRRQQPPGDDRASEPQTGRGTADLASRQAVSAAHGSGRARDVKDDVQCGADMEGEQAQAPPQVTSSPRVTLLNCMALEWCNRLEKMEADPNTCEALPLVKHGWAIKKVDQLHWQYLAWNPEEQKPQPGATKEPVPQAHMPLTEMVESDTLPFLLCLSIRGDADRVHTLLRQLEGCATPTATGGSDCPNPREHDGELIKRHQSATFFLDEVSLRGQESRDVHSMCMLKAALDKDPLAALDRKGIVNSKYEELCEWLHIDVDHRKPSDELFGIWQQFLEDLKAVRRLLQEKEEQALRRQRRPLQRKRRQVRRSVTMPNIASSEEACSRATELVPRLHLGSSRELEDVSASLAELRAQHKYREASSGEISQSEVSSATSSGEEGALARLGPSKKLPDEDPGVDEVGAAASFGPSKKLRDAAEEPPAQFAQADHVQIPSDDKHDLTQTCEKDVPAIGPSEKLQEDSDSLGACGDRRGSAFQCLTRERLRTDGVFEMAFAIPSSPEQAGFDPGETAPRISRPAGSEAGIRADVQVDSLLNLGSLAPKCDNLARPYVSFLKLLRSYDLQEWSADAACYFHSCTTMLPPVPLPPPSPPPSPAGVTVTPLPPLPPWPPSQDDPCSPAPLPPDHEGRPSLPQWALEKMESAIQSVHEQVSRSLEAPAPVPELSRDVFDLKSELCEQHLRQVFELVRSLLPEGTAYFGMFGAESQHSSLLELFRSIDLDTTEHQAHIRHLVAQTGLSIHRVHPVLGVRPIEHAILHGRRRSVRTLMALGASIASDADHVQLYHAALQYGLDEVASELSAWARSPAARLELFASAHSGDTRRCGLLLHMKANANWRDETGMSVLEWAMTSDNRECGVEEMLLPLADDAAKQSALQICALHGLTTRLYILLDAKCDPSSRDDDGWTPLDWAILHGQEMFALELLRLAGPAVAHACHRSTKALARAARNRHLWQLAELLEFEPLATAQAAFRKILEDGTEEGLLELLLQGNFPLNPQSDFGHPLDACVEGGRPDLALQLLRWQAQPSLASGGSLSLLARARAMPQRSGHIELVNISGREHGSSPTTWPGRSWIYRGQGGQICAAQASKMIQTAKIVHLSLSKELFRSYVQPFWGTVSSGQAVTLKRGQVGEQPSEASQPSWIFGACFELDPLFQAPTCKPTITTS</sequence>
<evidence type="ECO:0000313" key="3">
    <source>
        <dbReference type="EMBL" id="OLP82943.1"/>
    </source>
</evidence>
<feature type="compositionally biased region" description="Polar residues" evidence="1">
    <location>
        <begin position="502"/>
        <end position="520"/>
    </location>
</feature>
<feature type="region of interest" description="Disordered" evidence="1">
    <location>
        <begin position="1359"/>
        <end position="1465"/>
    </location>
</feature>
<dbReference type="GO" id="GO:0030866">
    <property type="term" value="P:cortical actin cytoskeleton organization"/>
    <property type="evidence" value="ECO:0007669"/>
    <property type="project" value="TreeGrafter"/>
</dbReference>
<dbReference type="Gene3D" id="1.20.58.2220">
    <property type="entry name" value="Formin, FH2 domain"/>
    <property type="match status" value="2"/>
</dbReference>